<reference evidence="4 5" key="2">
    <citation type="journal article" date="2014" name="FEMS Microbiol. Lett.">
        <title>Draft genomic DNA sequence of the facultatively methylotrophic bacterium Acidomonas methanolica type strain MB58.</title>
        <authorList>
            <person name="Higashiura N."/>
            <person name="Hadano H."/>
            <person name="Hirakawa H."/>
            <person name="Matsutani M."/>
            <person name="Takabe S."/>
            <person name="Matsushita K."/>
            <person name="Azuma Y."/>
        </authorList>
    </citation>
    <scope>NUCLEOTIDE SEQUENCE [LARGE SCALE GENOMIC DNA]</scope>
    <source>
        <strain evidence="4 5">MB58</strain>
    </source>
</reference>
<dbReference type="GO" id="GO:0016853">
    <property type="term" value="F:isomerase activity"/>
    <property type="evidence" value="ECO:0007669"/>
    <property type="project" value="UniProtKB-KW"/>
</dbReference>
<keyword evidence="5" id="KW-1185">Reference proteome</keyword>
<accession>A0A023D646</accession>
<dbReference type="RefSeq" id="WP_042058915.1">
    <property type="nucleotide sequence ID" value="NZ_BAND01000057.1"/>
</dbReference>
<dbReference type="GO" id="GO:0005975">
    <property type="term" value="P:carbohydrate metabolic process"/>
    <property type="evidence" value="ECO:0007669"/>
    <property type="project" value="InterPro"/>
</dbReference>
<dbReference type="GO" id="GO:0006046">
    <property type="term" value="P:N-acetylglucosamine catabolic process"/>
    <property type="evidence" value="ECO:0007669"/>
    <property type="project" value="UniProtKB-UniRule"/>
</dbReference>
<dbReference type="Gene3D" id="3.40.50.1360">
    <property type="match status" value="1"/>
</dbReference>
<dbReference type="GO" id="GO:0005737">
    <property type="term" value="C:cytoplasm"/>
    <property type="evidence" value="ECO:0007669"/>
    <property type="project" value="TreeGrafter"/>
</dbReference>
<evidence type="ECO:0000259" key="3">
    <source>
        <dbReference type="Pfam" id="PF01182"/>
    </source>
</evidence>
<proteinExistence type="inferred from homology"/>
<comment type="pathway">
    <text evidence="2">Amino-sugar metabolism; N-acetylneuraminate degradation; D-fructose 6-phosphate from N-acetylneuraminate: step 5/5.</text>
</comment>
<dbReference type="Proteomes" id="UP000019760">
    <property type="component" value="Unassembled WGS sequence"/>
</dbReference>
<dbReference type="GO" id="GO:0019262">
    <property type="term" value="P:N-acetylneuraminate catabolic process"/>
    <property type="evidence" value="ECO:0007669"/>
    <property type="project" value="UniProtKB-UniRule"/>
</dbReference>
<dbReference type="GO" id="GO:0004342">
    <property type="term" value="F:glucosamine-6-phosphate deaminase activity"/>
    <property type="evidence" value="ECO:0007669"/>
    <property type="project" value="UniProtKB-UniRule"/>
</dbReference>
<comment type="similarity">
    <text evidence="2">Belongs to the glucosamine/galactosamine-6-phosphate isomerase family. NagB subfamily.</text>
</comment>
<dbReference type="GO" id="GO:0042802">
    <property type="term" value="F:identical protein binding"/>
    <property type="evidence" value="ECO:0007669"/>
    <property type="project" value="TreeGrafter"/>
</dbReference>
<dbReference type="InterPro" id="IPR037171">
    <property type="entry name" value="NagB/RpiA_transferase-like"/>
</dbReference>
<keyword evidence="4" id="KW-0413">Isomerase</keyword>
<evidence type="ECO:0000313" key="4">
    <source>
        <dbReference type="EMBL" id="GAJ29271.1"/>
    </source>
</evidence>
<dbReference type="HAMAP" id="MF_01241">
    <property type="entry name" value="GlcN6P_deamin"/>
    <property type="match status" value="1"/>
</dbReference>
<feature type="active site" description="Proton acceptor; for ring-opening step" evidence="2">
    <location>
        <position position="148"/>
    </location>
</feature>
<dbReference type="CDD" id="cd01399">
    <property type="entry name" value="GlcN6P_deaminase"/>
    <property type="match status" value="1"/>
</dbReference>
<dbReference type="InterPro" id="IPR006148">
    <property type="entry name" value="Glc/Gal-6P_isomerase"/>
</dbReference>
<feature type="active site" description="Proton acceptor; for enolization step" evidence="2">
    <location>
        <position position="77"/>
    </location>
</feature>
<feature type="domain" description="Glucosamine/galactosamine-6-phosphate isomerase" evidence="3">
    <location>
        <begin position="21"/>
        <end position="235"/>
    </location>
</feature>
<dbReference type="NCBIfam" id="TIGR00502">
    <property type="entry name" value="nagB"/>
    <property type="match status" value="1"/>
</dbReference>
<evidence type="ECO:0000256" key="2">
    <source>
        <dbReference type="HAMAP-Rule" id="MF_01241"/>
    </source>
</evidence>
<comment type="function">
    <text evidence="2">Catalyzes the reversible isomerization-deamination of glucosamine 6-phosphate (GlcN6P) to form fructose 6-phosphate (Fru6P) and ammonium ion.</text>
</comment>
<evidence type="ECO:0000256" key="1">
    <source>
        <dbReference type="ARBA" id="ARBA00022801"/>
    </source>
</evidence>
<reference evidence="5" key="1">
    <citation type="journal article" date="2014" name="FEMS Microbiol. Lett.">
        <title>Draft Genomic DNA Sequence of the Facultatively Methylotrophic Bacterium Acidomonas methanolica type strain MB58.</title>
        <authorList>
            <person name="Higashiura N."/>
            <person name="Hadano H."/>
            <person name="Hirakawa H."/>
            <person name="Matsutani M."/>
            <person name="Takabe S."/>
            <person name="Matsushita K."/>
            <person name="Azuma Y."/>
        </authorList>
    </citation>
    <scope>NUCLEOTIDE SEQUENCE [LARGE SCALE GENOMIC DNA]</scope>
    <source>
        <strain evidence="5">MB58</strain>
    </source>
</reference>
<comment type="catalytic activity">
    <reaction evidence="2">
        <text>alpha-D-glucosamine 6-phosphate + H2O = beta-D-fructose 6-phosphate + NH4(+)</text>
        <dbReference type="Rhea" id="RHEA:12172"/>
        <dbReference type="ChEBI" id="CHEBI:15377"/>
        <dbReference type="ChEBI" id="CHEBI:28938"/>
        <dbReference type="ChEBI" id="CHEBI:57634"/>
        <dbReference type="ChEBI" id="CHEBI:75989"/>
        <dbReference type="EC" id="3.5.99.6"/>
    </reaction>
</comment>
<dbReference type="EMBL" id="BAND01000057">
    <property type="protein sequence ID" value="GAJ29271.1"/>
    <property type="molecule type" value="Genomic_DNA"/>
</dbReference>
<dbReference type="EC" id="3.5.99.6" evidence="2"/>
<keyword evidence="1 2" id="KW-0378">Hydrolase</keyword>
<feature type="active site" description="For ring-opening step" evidence="2">
    <location>
        <position position="153"/>
    </location>
</feature>
<dbReference type="Pfam" id="PF01182">
    <property type="entry name" value="Glucosamine_iso"/>
    <property type="match status" value="1"/>
</dbReference>
<protein>
    <recommendedName>
        <fullName evidence="2">Glucosamine-6-phosphate deaminase</fullName>
        <ecNumber evidence="2">3.5.99.6</ecNumber>
    </recommendedName>
    <alternativeName>
        <fullName evidence="2">GlcN6P deaminase</fullName>
        <shortName evidence="2">GNPDA</shortName>
    </alternativeName>
    <alternativeName>
        <fullName evidence="2">Glucosamine-6-phosphate isomerase</fullName>
    </alternativeName>
</protein>
<keyword evidence="2" id="KW-0119">Carbohydrate metabolism</keyword>
<dbReference type="PANTHER" id="PTHR11280:SF5">
    <property type="entry name" value="GLUCOSAMINE-6-PHOSPHATE ISOMERASE"/>
    <property type="match status" value="1"/>
</dbReference>
<dbReference type="AlphaFoldDB" id="A0A023D646"/>
<sequence>MTSSSPSSRFGRLLILPDPNAATAAAARLIAQTIRNDARAVLGLATGRTMEGVYARLAAMHRDEALSFSGVTTFNLDEYVGLSASDPNSYHHYMRTHLFDPVDADPARVHLPDGAAADPGAECAAYERAIRAAGGIALQLLGIGDTGHIGFNEPPSAFDTRTRVVELDEATRRQNAPMFGGDPEAVPREAITMGVGTILESKRLLLLATGPAKAAILAAALEGPVTPEVSASAIRLHPDVTVVLDTDAAAALSPAFTARATVAD</sequence>
<dbReference type="OrthoDB" id="9791139at2"/>
<gene>
    <name evidence="2" type="primary">nagB</name>
    <name evidence="4" type="ORF">Amme_057_028</name>
</gene>
<comment type="caution">
    <text evidence="4">The sequence shown here is derived from an EMBL/GenBank/DDBJ whole genome shotgun (WGS) entry which is preliminary data.</text>
</comment>
<dbReference type="InterPro" id="IPR004547">
    <property type="entry name" value="Glucosamine6P_isomerase"/>
</dbReference>
<dbReference type="SUPFAM" id="SSF100950">
    <property type="entry name" value="NagB/RpiA/CoA transferase-like"/>
    <property type="match status" value="1"/>
</dbReference>
<organism evidence="4 5">
    <name type="scientific">Acidomonas methanolica NBRC 104435</name>
    <dbReference type="NCBI Taxonomy" id="1231351"/>
    <lineage>
        <taxon>Bacteria</taxon>
        <taxon>Pseudomonadati</taxon>
        <taxon>Pseudomonadota</taxon>
        <taxon>Alphaproteobacteria</taxon>
        <taxon>Acetobacterales</taxon>
        <taxon>Acetobacteraceae</taxon>
        <taxon>Acidomonas</taxon>
    </lineage>
</organism>
<name>A0A023D646_ACIMT</name>
<dbReference type="UniPathway" id="UPA00629">
    <property type="reaction ID" value="UER00684"/>
</dbReference>
<dbReference type="GO" id="GO:0006043">
    <property type="term" value="P:glucosamine catabolic process"/>
    <property type="evidence" value="ECO:0007669"/>
    <property type="project" value="TreeGrafter"/>
</dbReference>
<evidence type="ECO:0000313" key="5">
    <source>
        <dbReference type="Proteomes" id="UP000019760"/>
    </source>
</evidence>
<dbReference type="PANTHER" id="PTHR11280">
    <property type="entry name" value="GLUCOSAMINE-6-PHOSPHATE ISOMERASE"/>
    <property type="match status" value="1"/>
</dbReference>
<comment type="caution">
    <text evidence="2">Lacks conserved residue(s) required for the propagation of feature annotation.</text>
</comment>